<dbReference type="AlphaFoldDB" id="A0A067R0P9"/>
<feature type="chain" id="PRO_5001644584" description="MADF domain-containing protein" evidence="1">
    <location>
        <begin position="18"/>
        <end position="115"/>
    </location>
</feature>
<gene>
    <name evidence="2" type="ORF">L798_10137</name>
</gene>
<evidence type="ECO:0000256" key="1">
    <source>
        <dbReference type="SAM" id="SignalP"/>
    </source>
</evidence>
<dbReference type="EMBL" id="KK852801">
    <property type="protein sequence ID" value="KDR16322.1"/>
    <property type="molecule type" value="Genomic_DNA"/>
</dbReference>
<sequence length="115" mass="13229">MKFILFILNTLLQKIRAEHVKILKSRSGGDASSYVTPTWPYYKLLLFVKDQIKNRISQATQPGNETREEVTGEEVECEPRVSLLQKALKRPNTVLGEGFDYPKQKKCKEIEGVFQ</sequence>
<keyword evidence="1" id="KW-0732">Signal</keyword>
<keyword evidence="3" id="KW-1185">Reference proteome</keyword>
<evidence type="ECO:0008006" key="4">
    <source>
        <dbReference type="Google" id="ProtNLM"/>
    </source>
</evidence>
<feature type="signal peptide" evidence="1">
    <location>
        <begin position="1"/>
        <end position="17"/>
    </location>
</feature>
<reference evidence="2 3" key="1">
    <citation type="journal article" date="2014" name="Nat. Commun.">
        <title>Molecular traces of alternative social organization in a termite genome.</title>
        <authorList>
            <person name="Terrapon N."/>
            <person name="Li C."/>
            <person name="Robertson H.M."/>
            <person name="Ji L."/>
            <person name="Meng X."/>
            <person name="Booth W."/>
            <person name="Chen Z."/>
            <person name="Childers C.P."/>
            <person name="Glastad K.M."/>
            <person name="Gokhale K."/>
            <person name="Gowin J."/>
            <person name="Gronenberg W."/>
            <person name="Hermansen R.A."/>
            <person name="Hu H."/>
            <person name="Hunt B.G."/>
            <person name="Huylmans A.K."/>
            <person name="Khalil S.M."/>
            <person name="Mitchell R.D."/>
            <person name="Munoz-Torres M.C."/>
            <person name="Mustard J.A."/>
            <person name="Pan H."/>
            <person name="Reese J.T."/>
            <person name="Scharf M.E."/>
            <person name="Sun F."/>
            <person name="Vogel H."/>
            <person name="Xiao J."/>
            <person name="Yang W."/>
            <person name="Yang Z."/>
            <person name="Yang Z."/>
            <person name="Zhou J."/>
            <person name="Zhu J."/>
            <person name="Brent C.S."/>
            <person name="Elsik C.G."/>
            <person name="Goodisman M.A."/>
            <person name="Liberles D.A."/>
            <person name="Roe R.M."/>
            <person name="Vargo E.L."/>
            <person name="Vilcinskas A."/>
            <person name="Wang J."/>
            <person name="Bornberg-Bauer E."/>
            <person name="Korb J."/>
            <person name="Zhang G."/>
            <person name="Liebig J."/>
        </authorList>
    </citation>
    <scope>NUCLEOTIDE SEQUENCE [LARGE SCALE GENOMIC DNA]</scope>
    <source>
        <tissue evidence="2">Whole organism</tissue>
    </source>
</reference>
<proteinExistence type="predicted"/>
<evidence type="ECO:0000313" key="2">
    <source>
        <dbReference type="EMBL" id="KDR16322.1"/>
    </source>
</evidence>
<organism evidence="2 3">
    <name type="scientific">Zootermopsis nevadensis</name>
    <name type="common">Dampwood termite</name>
    <dbReference type="NCBI Taxonomy" id="136037"/>
    <lineage>
        <taxon>Eukaryota</taxon>
        <taxon>Metazoa</taxon>
        <taxon>Ecdysozoa</taxon>
        <taxon>Arthropoda</taxon>
        <taxon>Hexapoda</taxon>
        <taxon>Insecta</taxon>
        <taxon>Pterygota</taxon>
        <taxon>Neoptera</taxon>
        <taxon>Polyneoptera</taxon>
        <taxon>Dictyoptera</taxon>
        <taxon>Blattodea</taxon>
        <taxon>Blattoidea</taxon>
        <taxon>Termitoidae</taxon>
        <taxon>Termopsidae</taxon>
        <taxon>Zootermopsis</taxon>
    </lineage>
</organism>
<accession>A0A067R0P9</accession>
<name>A0A067R0P9_ZOONE</name>
<dbReference type="Proteomes" id="UP000027135">
    <property type="component" value="Unassembled WGS sequence"/>
</dbReference>
<evidence type="ECO:0000313" key="3">
    <source>
        <dbReference type="Proteomes" id="UP000027135"/>
    </source>
</evidence>
<protein>
    <recommendedName>
        <fullName evidence="4">MADF domain-containing protein</fullName>
    </recommendedName>
</protein>
<dbReference type="InParanoid" id="A0A067R0P9"/>